<dbReference type="InterPro" id="IPR052163">
    <property type="entry name" value="DGC-Regulatory_Protein"/>
</dbReference>
<name>A0ABU3W2M4_9GAMM</name>
<dbReference type="Gene3D" id="3.30.450.40">
    <property type="match status" value="1"/>
</dbReference>
<evidence type="ECO:0000313" key="2">
    <source>
        <dbReference type="EMBL" id="MDV2080793.1"/>
    </source>
</evidence>
<dbReference type="Pfam" id="PF00990">
    <property type="entry name" value="GGDEF"/>
    <property type="match status" value="1"/>
</dbReference>
<dbReference type="Proteomes" id="UP001269819">
    <property type="component" value="Unassembled WGS sequence"/>
</dbReference>
<dbReference type="InterPro" id="IPR029787">
    <property type="entry name" value="Nucleotide_cyclase"/>
</dbReference>
<proteinExistence type="predicted"/>
<gene>
    <name evidence="2" type="ORF">RYS15_19070</name>
</gene>
<dbReference type="CDD" id="cd01949">
    <property type="entry name" value="GGDEF"/>
    <property type="match status" value="1"/>
</dbReference>
<dbReference type="SMART" id="SM00267">
    <property type="entry name" value="GGDEF"/>
    <property type="match status" value="1"/>
</dbReference>
<dbReference type="EMBL" id="JAWIIJ010000019">
    <property type="protein sequence ID" value="MDV2080793.1"/>
    <property type="molecule type" value="Genomic_DNA"/>
</dbReference>
<dbReference type="RefSeq" id="WP_316975147.1">
    <property type="nucleotide sequence ID" value="NZ_JAWIIJ010000019.1"/>
</dbReference>
<protein>
    <submittedName>
        <fullName evidence="2">Sensor domain-containing diguanylate cyclase</fullName>
        <ecNumber evidence="2">2.7.7.65</ecNumber>
    </submittedName>
</protein>
<organism evidence="2 3">
    <name type="scientific">Marinobacter xestospongiae</name>
    <dbReference type="NCBI Taxonomy" id="994319"/>
    <lineage>
        <taxon>Bacteria</taxon>
        <taxon>Pseudomonadati</taxon>
        <taxon>Pseudomonadota</taxon>
        <taxon>Gammaproteobacteria</taxon>
        <taxon>Pseudomonadales</taxon>
        <taxon>Marinobacteraceae</taxon>
        <taxon>Marinobacter</taxon>
    </lineage>
</organism>
<dbReference type="EC" id="2.7.7.65" evidence="2"/>
<dbReference type="NCBIfam" id="TIGR00254">
    <property type="entry name" value="GGDEF"/>
    <property type="match status" value="1"/>
</dbReference>
<dbReference type="Gene3D" id="3.30.70.270">
    <property type="match status" value="1"/>
</dbReference>
<dbReference type="SUPFAM" id="SSF55781">
    <property type="entry name" value="GAF domain-like"/>
    <property type="match status" value="1"/>
</dbReference>
<dbReference type="InterPro" id="IPR000160">
    <property type="entry name" value="GGDEF_dom"/>
</dbReference>
<dbReference type="InterPro" id="IPR003018">
    <property type="entry name" value="GAF"/>
</dbReference>
<dbReference type="Pfam" id="PF13185">
    <property type="entry name" value="GAF_2"/>
    <property type="match status" value="1"/>
</dbReference>
<evidence type="ECO:0000313" key="3">
    <source>
        <dbReference type="Proteomes" id="UP001269819"/>
    </source>
</evidence>
<comment type="caution">
    <text evidence="2">The sequence shown here is derived from an EMBL/GenBank/DDBJ whole genome shotgun (WGS) entry which is preliminary data.</text>
</comment>
<keyword evidence="3" id="KW-1185">Reference proteome</keyword>
<dbReference type="PANTHER" id="PTHR46663:SF2">
    <property type="entry name" value="GGDEF DOMAIN-CONTAINING PROTEIN"/>
    <property type="match status" value="1"/>
</dbReference>
<dbReference type="PROSITE" id="PS50887">
    <property type="entry name" value="GGDEF"/>
    <property type="match status" value="1"/>
</dbReference>
<accession>A0ABU3W2M4</accession>
<feature type="domain" description="GGDEF" evidence="1">
    <location>
        <begin position="201"/>
        <end position="334"/>
    </location>
</feature>
<keyword evidence="2" id="KW-0548">Nucleotidyltransferase</keyword>
<dbReference type="GO" id="GO:0052621">
    <property type="term" value="F:diguanylate cyclase activity"/>
    <property type="evidence" value="ECO:0007669"/>
    <property type="project" value="UniProtKB-EC"/>
</dbReference>
<dbReference type="SMART" id="SM00065">
    <property type="entry name" value="GAF"/>
    <property type="match status" value="1"/>
</dbReference>
<reference evidence="2 3" key="1">
    <citation type="submission" date="2023-10" db="EMBL/GenBank/DDBJ databases">
        <title>Characteristics and mechanism of a salt-tolerant marine origin heterotrophic nitrifying- aerobic denitrifying bacteria Marinobacter xestospongiae HN1.</title>
        <authorList>
            <person name="Qi R."/>
        </authorList>
    </citation>
    <scope>NUCLEOTIDE SEQUENCE [LARGE SCALE GENOMIC DNA]</scope>
    <source>
        <strain evidence="2 3">HN1</strain>
    </source>
</reference>
<keyword evidence="2" id="KW-0808">Transferase</keyword>
<dbReference type="PANTHER" id="PTHR46663">
    <property type="entry name" value="DIGUANYLATE CYCLASE DGCT-RELATED"/>
    <property type="match status" value="1"/>
</dbReference>
<sequence>MPTPDQLNDVIRLQTDVVRLGPNLGEVMSLVVDRTLELVEADGAVIELLENGEMVYRAASGAAKPYLGLRLQQDASISGLCARTGQSLLSNDSETDERVDRAACRKVGLRSMVLVPLKHDGDVIGVLKAMSSKSNQFAAADIQLLVLLSDLVASAMYFAGKYDRDELFYRATHDDLTGLANRSLFMDRLRNKLLQCQRSDEPLGVLMMDLDGLKTINDQHGHQVGDALIRTFAERCHQAARDTDTLARIGGDEFAAVLSPLAADCSLEPVIERLREALCQPCHFRGLTLPLRVSIGGAVYPGDGREIDVLLDVADRRMYGQKHLRRRSRRVTPKEGEPE</sequence>
<dbReference type="InterPro" id="IPR029016">
    <property type="entry name" value="GAF-like_dom_sf"/>
</dbReference>
<dbReference type="SUPFAM" id="SSF55073">
    <property type="entry name" value="Nucleotide cyclase"/>
    <property type="match status" value="1"/>
</dbReference>
<dbReference type="InterPro" id="IPR043128">
    <property type="entry name" value="Rev_trsase/Diguanyl_cyclase"/>
</dbReference>
<evidence type="ECO:0000259" key="1">
    <source>
        <dbReference type="PROSITE" id="PS50887"/>
    </source>
</evidence>